<dbReference type="Gene3D" id="1.10.150.240">
    <property type="entry name" value="Putative phosphatase, domain 2"/>
    <property type="match status" value="1"/>
</dbReference>
<dbReference type="InterPro" id="IPR006439">
    <property type="entry name" value="HAD-SF_hydro_IA"/>
</dbReference>
<accession>A0ABU5GNA9</accession>
<keyword evidence="2 3" id="KW-0704">Schiff base</keyword>
<feature type="binding site" evidence="3">
    <location>
        <position position="192"/>
    </location>
    <ligand>
        <name>Mg(2+)</name>
        <dbReference type="ChEBI" id="CHEBI:18420"/>
    </ligand>
</feature>
<evidence type="ECO:0000256" key="3">
    <source>
        <dbReference type="HAMAP-Rule" id="MF_01375"/>
    </source>
</evidence>
<organism evidence="4 5">
    <name type="scientific">Denitrificimonas halotolerans</name>
    <dbReference type="NCBI Taxonomy" id="3098930"/>
    <lineage>
        <taxon>Bacteria</taxon>
        <taxon>Pseudomonadati</taxon>
        <taxon>Pseudomonadota</taxon>
        <taxon>Gammaproteobacteria</taxon>
        <taxon>Pseudomonadales</taxon>
        <taxon>Pseudomonadaceae</taxon>
        <taxon>Denitrificimonas</taxon>
    </lineage>
</organism>
<dbReference type="Gene3D" id="3.40.50.1000">
    <property type="entry name" value="HAD superfamily/HAD-like"/>
    <property type="match status" value="1"/>
</dbReference>
<dbReference type="SFLD" id="SFLDG01135">
    <property type="entry name" value="C1.5.6:_HAD__Beta-PGM__Phospha"/>
    <property type="match status" value="1"/>
</dbReference>
<comment type="cofactor">
    <cofactor evidence="3">
        <name>Mg(2+)</name>
        <dbReference type="ChEBI" id="CHEBI:18420"/>
    </cofactor>
    <text evidence="3">Binds 1 Mg(2+) ion per subunit.</text>
</comment>
<dbReference type="SUPFAM" id="SSF56784">
    <property type="entry name" value="HAD-like"/>
    <property type="match status" value="1"/>
</dbReference>
<keyword evidence="3 4" id="KW-0378">Hydrolase</keyword>
<protein>
    <recommendedName>
        <fullName evidence="3">Phosphonoacetaldehyde hydrolase</fullName>
        <shortName evidence="3">Phosphonatase</shortName>
        <ecNumber evidence="3">3.11.1.1</ecNumber>
    </recommendedName>
    <alternativeName>
        <fullName evidence="3">Phosphonoacetaldehyde phosphonohydrolase</fullName>
    </alternativeName>
</protein>
<dbReference type="Proteomes" id="UP001294570">
    <property type="component" value="Unassembled WGS sequence"/>
</dbReference>
<feature type="binding site" evidence="3">
    <location>
        <position position="20"/>
    </location>
    <ligand>
        <name>Mg(2+)</name>
        <dbReference type="ChEBI" id="CHEBI:18420"/>
    </ligand>
</feature>
<comment type="similarity">
    <text evidence="3">Belongs to the HAD-like hydrolase superfamily. PhnX family.</text>
</comment>
<keyword evidence="5" id="KW-1185">Reference proteome</keyword>
<dbReference type="InterPro" id="IPR036412">
    <property type="entry name" value="HAD-like_sf"/>
</dbReference>
<evidence type="ECO:0000313" key="4">
    <source>
        <dbReference type="EMBL" id="MDY7218339.1"/>
    </source>
</evidence>
<dbReference type="InterPro" id="IPR050155">
    <property type="entry name" value="HAD-like_hydrolase_sf"/>
</dbReference>
<dbReference type="NCBIfam" id="TIGR01422">
    <property type="entry name" value="phosphonatase"/>
    <property type="match status" value="1"/>
</dbReference>
<comment type="caution">
    <text evidence="4">The sequence shown here is derived from an EMBL/GenBank/DDBJ whole genome shotgun (WGS) entry which is preliminary data.</text>
</comment>
<dbReference type="EC" id="3.11.1.1" evidence="3"/>
<dbReference type="InterPro" id="IPR023214">
    <property type="entry name" value="HAD_sf"/>
</dbReference>
<evidence type="ECO:0000313" key="5">
    <source>
        <dbReference type="Proteomes" id="UP001294570"/>
    </source>
</evidence>
<dbReference type="InterPro" id="IPR023198">
    <property type="entry name" value="PGP-like_dom2"/>
</dbReference>
<evidence type="ECO:0000256" key="1">
    <source>
        <dbReference type="ARBA" id="ARBA00022723"/>
    </source>
</evidence>
<feature type="binding site" evidence="3">
    <location>
        <position position="18"/>
    </location>
    <ligand>
        <name>Mg(2+)</name>
        <dbReference type="ChEBI" id="CHEBI:18420"/>
    </ligand>
</feature>
<dbReference type="NCBIfam" id="TIGR01509">
    <property type="entry name" value="HAD-SF-IA-v3"/>
    <property type="match status" value="1"/>
</dbReference>
<dbReference type="EMBL" id="JAXIVU010000002">
    <property type="protein sequence ID" value="MDY7218339.1"/>
    <property type="molecule type" value="Genomic_DNA"/>
</dbReference>
<dbReference type="Pfam" id="PF00702">
    <property type="entry name" value="Hydrolase"/>
    <property type="match status" value="1"/>
</dbReference>
<dbReference type="GO" id="GO:0050194">
    <property type="term" value="F:phosphonoacetaldehyde hydrolase activity"/>
    <property type="evidence" value="ECO:0007669"/>
    <property type="project" value="UniProtKB-EC"/>
</dbReference>
<dbReference type="PANTHER" id="PTHR43434">
    <property type="entry name" value="PHOSPHOGLYCOLATE PHOSPHATASE"/>
    <property type="match status" value="1"/>
</dbReference>
<name>A0ABU5GNA9_9GAMM</name>
<comment type="subunit">
    <text evidence="3">Homodimer.</text>
</comment>
<keyword evidence="3" id="KW-0460">Magnesium</keyword>
<comment type="function">
    <text evidence="3">Involved in phosphonate degradation.</text>
</comment>
<dbReference type="SFLD" id="SFLDS00003">
    <property type="entry name" value="Haloacid_Dehalogenase"/>
    <property type="match status" value="1"/>
</dbReference>
<feature type="active site" description="Schiff-base intermediate with substrate" evidence="3">
    <location>
        <position position="59"/>
    </location>
</feature>
<evidence type="ECO:0000256" key="2">
    <source>
        <dbReference type="ARBA" id="ARBA00023270"/>
    </source>
</evidence>
<comment type="catalytic activity">
    <reaction evidence="3">
        <text>phosphonoacetaldehyde + H2O = acetaldehyde + phosphate + H(+)</text>
        <dbReference type="Rhea" id="RHEA:18905"/>
        <dbReference type="ChEBI" id="CHEBI:15343"/>
        <dbReference type="ChEBI" id="CHEBI:15377"/>
        <dbReference type="ChEBI" id="CHEBI:15378"/>
        <dbReference type="ChEBI" id="CHEBI:43474"/>
        <dbReference type="ChEBI" id="CHEBI:58383"/>
        <dbReference type="EC" id="3.11.1.1"/>
    </reaction>
</comment>
<gene>
    <name evidence="3 4" type="primary">phnX</name>
    <name evidence="4" type="ORF">TOI97_01910</name>
</gene>
<dbReference type="HAMAP" id="MF_01375">
    <property type="entry name" value="PhnX"/>
    <property type="match status" value="1"/>
</dbReference>
<proteinExistence type="inferred from homology"/>
<feature type="active site" description="Nucleophile" evidence="3">
    <location>
        <position position="18"/>
    </location>
</feature>
<dbReference type="PANTHER" id="PTHR43434:SF19">
    <property type="entry name" value="PHOSPHONOACETALDEHYDE HYDROLASE"/>
    <property type="match status" value="1"/>
</dbReference>
<dbReference type="RefSeq" id="WP_321552444.1">
    <property type="nucleotide sequence ID" value="NZ_JAXIVU010000002.1"/>
</dbReference>
<dbReference type="InterPro" id="IPR006323">
    <property type="entry name" value="Phosphonoacetald_hydro"/>
</dbReference>
<dbReference type="SFLD" id="SFLDG01129">
    <property type="entry name" value="C1.5:_HAD__Beta-PGM__Phosphata"/>
    <property type="match status" value="1"/>
</dbReference>
<sequence length="275" mass="30073">MYRYSRSYVGPVQAVILDLAGTCIDFGSLAPIQAFLKLFMDEGLEITEAEARGPMGTEKREHIRQLLAMPRIAQAWSEIHGAAPHEDDIERLYQAFLPLQTAAIAERSELISGALELQEFAHNHGIRLGVNTGYSREMFEVMLPALERQGFQPQSIVCATEVPLGRPAPYMSLRGMIELGAQAVQACVKVDDTATGIEEGLNAGMWTVAVVASGNALGLSEEQFFSLSEVERSQRIAVARSKMAQSGAHYVIDSIADLPRVIQCIQEQLQLGVCP</sequence>
<keyword evidence="1 3" id="KW-0479">Metal-binding</keyword>
<reference evidence="4 5" key="1">
    <citation type="submission" date="2023-12" db="EMBL/GenBank/DDBJ databases">
        <title>Denitrificimonas halotolerans sp. nov.,a novel species isolated from landfill leachate.</title>
        <authorList>
            <person name="Wang S."/>
        </authorList>
    </citation>
    <scope>NUCLEOTIDE SEQUENCE [LARGE SCALE GENOMIC DNA]</scope>
    <source>
        <strain evidence="4 5">JX-1</strain>
    </source>
</reference>